<dbReference type="InterPro" id="IPR013083">
    <property type="entry name" value="Znf_RING/FYVE/PHD"/>
</dbReference>
<dbReference type="SMART" id="SM00184">
    <property type="entry name" value="RING"/>
    <property type="match status" value="1"/>
</dbReference>
<keyword evidence="5" id="KW-0175">Coiled coil</keyword>
<dbReference type="eggNOG" id="KOG1801">
    <property type="taxonomic scope" value="Eukaryota"/>
</dbReference>
<keyword evidence="2 4" id="KW-0863">Zinc-finger</keyword>
<dbReference type="Gene3D" id="3.30.40.10">
    <property type="entry name" value="Zinc/RING finger domain, C3HC4 (zinc finger)"/>
    <property type="match status" value="1"/>
</dbReference>
<dbReference type="STRING" id="135651.G0MCY7"/>
<dbReference type="EMBL" id="GL379790">
    <property type="protein sequence ID" value="EGT49500.1"/>
    <property type="molecule type" value="Genomic_DNA"/>
</dbReference>
<evidence type="ECO:0000313" key="7">
    <source>
        <dbReference type="EMBL" id="EGT49500.1"/>
    </source>
</evidence>
<dbReference type="PANTHER" id="PTHR47156">
    <property type="entry name" value="PROTEIN CBG20824"/>
    <property type="match status" value="1"/>
</dbReference>
<dbReference type="Pfam" id="PF13445">
    <property type="entry name" value="zf-RING_UBOX"/>
    <property type="match status" value="1"/>
</dbReference>
<evidence type="ECO:0000256" key="4">
    <source>
        <dbReference type="PROSITE-ProRule" id="PRU00175"/>
    </source>
</evidence>
<gene>
    <name evidence="7" type="ORF">CAEBREN_10528</name>
</gene>
<keyword evidence="1" id="KW-0479">Metal-binding</keyword>
<dbReference type="AlphaFoldDB" id="G0MCY7"/>
<evidence type="ECO:0000256" key="1">
    <source>
        <dbReference type="ARBA" id="ARBA00022723"/>
    </source>
</evidence>
<evidence type="ECO:0000256" key="5">
    <source>
        <dbReference type="SAM" id="Coils"/>
    </source>
</evidence>
<dbReference type="InterPro" id="IPR027370">
    <property type="entry name" value="Znf-RING_euk"/>
</dbReference>
<reference evidence="8" key="1">
    <citation type="submission" date="2011-07" db="EMBL/GenBank/DDBJ databases">
        <authorList>
            <consortium name="Caenorhabditis brenneri Sequencing and Analysis Consortium"/>
            <person name="Wilson R.K."/>
        </authorList>
    </citation>
    <scope>NUCLEOTIDE SEQUENCE [LARGE SCALE GENOMIC DNA]</scope>
    <source>
        <strain evidence="8">PB2801</strain>
    </source>
</reference>
<evidence type="ECO:0000313" key="8">
    <source>
        <dbReference type="Proteomes" id="UP000008068"/>
    </source>
</evidence>
<protein>
    <recommendedName>
        <fullName evidence="6">RING-type domain-containing protein</fullName>
    </recommendedName>
</protein>
<name>G0MCY7_CAEBE</name>
<evidence type="ECO:0000259" key="6">
    <source>
        <dbReference type="PROSITE" id="PS50089"/>
    </source>
</evidence>
<organism evidence="8">
    <name type="scientific">Caenorhabditis brenneri</name>
    <name type="common">Nematode worm</name>
    <dbReference type="NCBI Taxonomy" id="135651"/>
    <lineage>
        <taxon>Eukaryota</taxon>
        <taxon>Metazoa</taxon>
        <taxon>Ecdysozoa</taxon>
        <taxon>Nematoda</taxon>
        <taxon>Chromadorea</taxon>
        <taxon>Rhabditida</taxon>
        <taxon>Rhabditina</taxon>
        <taxon>Rhabditomorpha</taxon>
        <taxon>Rhabditoidea</taxon>
        <taxon>Rhabditidae</taxon>
        <taxon>Peloderinae</taxon>
        <taxon>Caenorhabditis</taxon>
    </lineage>
</organism>
<evidence type="ECO:0000256" key="3">
    <source>
        <dbReference type="ARBA" id="ARBA00022833"/>
    </source>
</evidence>
<dbReference type="Proteomes" id="UP000008068">
    <property type="component" value="Unassembled WGS sequence"/>
</dbReference>
<accession>G0MCY7</accession>
<dbReference type="InterPro" id="IPR052667">
    <property type="entry name" value="E3_ubiquitin-ligase_RING"/>
</dbReference>
<dbReference type="OrthoDB" id="5851052at2759"/>
<feature type="coiled-coil region" evidence="5">
    <location>
        <begin position="316"/>
        <end position="353"/>
    </location>
</feature>
<keyword evidence="8" id="KW-1185">Reference proteome</keyword>
<feature type="domain" description="RING-type" evidence="6">
    <location>
        <begin position="355"/>
        <end position="400"/>
    </location>
</feature>
<dbReference type="HOGENOM" id="CLU_654227_0_0_1"/>
<dbReference type="PANTHER" id="PTHR47156:SF10">
    <property type="entry name" value="E3 UBIQUITIN-PROTEIN LIGASE TRIM-21-RELATED"/>
    <property type="match status" value="1"/>
</dbReference>
<dbReference type="PROSITE" id="PS50089">
    <property type="entry name" value="ZF_RING_2"/>
    <property type="match status" value="1"/>
</dbReference>
<dbReference type="eggNOG" id="KOG4185">
    <property type="taxonomic scope" value="Eukaryota"/>
</dbReference>
<dbReference type="InterPro" id="IPR017907">
    <property type="entry name" value="Znf_RING_CS"/>
</dbReference>
<dbReference type="SUPFAM" id="SSF57850">
    <property type="entry name" value="RING/U-box"/>
    <property type="match status" value="1"/>
</dbReference>
<dbReference type="GO" id="GO:0008270">
    <property type="term" value="F:zinc ion binding"/>
    <property type="evidence" value="ECO:0007669"/>
    <property type="project" value="UniProtKB-KW"/>
</dbReference>
<proteinExistence type="predicted"/>
<keyword evidence="3" id="KW-0862">Zinc</keyword>
<dbReference type="PROSITE" id="PS00518">
    <property type="entry name" value="ZF_RING_1"/>
    <property type="match status" value="1"/>
</dbReference>
<dbReference type="InterPro" id="IPR001841">
    <property type="entry name" value="Znf_RING"/>
</dbReference>
<sequence length="420" mass="47841">MSEREQNVLSEYYVKPYKKKPKDEVLSVVQEELRKYTHDDAIKFAEMSLNCKVISFTKFSVLPKNNKYKIETYRSVPGIRAYYRVVAEKPNRYILSACHANIHGYHRGDLRFLEVNHHTMSPDDTDRHSVIGKLYLGDIMAVTGLASLREFESLDSRDVSPESDPIWMATRIYVLGRDIRRNVTFSLLNPVDQTAVVKDHNELMSINLDGLQSDVLYYGDAFFPEKIRDFFTDDHHPDHRNRLINKCSKIHQPPNPYGTIFAVYTSKALTEVSEIGQTTFKQPSVHGNEASKIVESCVLMGYSAANTSKAAILVANLRLQKELEDAKEAVEAMKAEKEKMKNEMEKVQEKEWNICEICLLPYEQGVADRTPKILDCGHTFCQECAGRMACNGSIICGQCRASTNSSADKLKTNFSIYKHV</sequence>
<dbReference type="InParanoid" id="G0MCY7"/>
<evidence type="ECO:0000256" key="2">
    <source>
        <dbReference type="ARBA" id="ARBA00022771"/>
    </source>
</evidence>